<protein>
    <recommendedName>
        <fullName evidence="4">Reverse transcriptase zinc-binding domain-containing protein</fullName>
    </recommendedName>
</protein>
<name>A0A2K2D1A2_BRADI</name>
<proteinExistence type="predicted"/>
<reference evidence="1 2" key="1">
    <citation type="journal article" date="2010" name="Nature">
        <title>Genome sequencing and analysis of the model grass Brachypodium distachyon.</title>
        <authorList>
            <consortium name="International Brachypodium Initiative"/>
        </authorList>
    </citation>
    <scope>NUCLEOTIDE SEQUENCE [LARGE SCALE GENOMIC DNA]</scope>
    <source>
        <strain evidence="1 2">Bd21</strain>
    </source>
</reference>
<keyword evidence="3" id="KW-1185">Reference proteome</keyword>
<evidence type="ECO:0000313" key="1">
    <source>
        <dbReference type="EMBL" id="PNT68060.1"/>
    </source>
</evidence>
<evidence type="ECO:0000313" key="2">
    <source>
        <dbReference type="EnsemblPlants" id="PNT68060"/>
    </source>
</evidence>
<dbReference type="InParanoid" id="A0A2K2D1A2"/>
<sequence length="136" mass="15715">MWHPVIRIKQNYLRNNLRVKRDCMDNLRLQFRQFWSSEFYCPSSGFKSGFFSSLSMILVLVKKVGFGQNNKSSETANHLCMACPFTRGVWRMVATWTGVDAAPTASFASVDEWWDASLPHGDKTARRRMSSHLIYV</sequence>
<reference evidence="1" key="2">
    <citation type="submission" date="2017-06" db="EMBL/GenBank/DDBJ databases">
        <title>WGS assembly of Brachypodium distachyon.</title>
        <authorList>
            <consortium name="The International Brachypodium Initiative"/>
            <person name="Lucas S."/>
            <person name="Harmon-Smith M."/>
            <person name="Lail K."/>
            <person name="Tice H."/>
            <person name="Grimwood J."/>
            <person name="Bruce D."/>
            <person name="Barry K."/>
            <person name="Shu S."/>
            <person name="Lindquist E."/>
            <person name="Wang M."/>
            <person name="Pitluck S."/>
            <person name="Vogel J.P."/>
            <person name="Garvin D.F."/>
            <person name="Mockler T.C."/>
            <person name="Schmutz J."/>
            <person name="Rokhsar D."/>
            <person name="Bevan M.W."/>
        </authorList>
    </citation>
    <scope>NUCLEOTIDE SEQUENCE</scope>
    <source>
        <strain evidence="1">Bd21</strain>
    </source>
</reference>
<organism evidence="1">
    <name type="scientific">Brachypodium distachyon</name>
    <name type="common">Purple false brome</name>
    <name type="synonym">Trachynia distachya</name>
    <dbReference type="NCBI Taxonomy" id="15368"/>
    <lineage>
        <taxon>Eukaryota</taxon>
        <taxon>Viridiplantae</taxon>
        <taxon>Streptophyta</taxon>
        <taxon>Embryophyta</taxon>
        <taxon>Tracheophyta</taxon>
        <taxon>Spermatophyta</taxon>
        <taxon>Magnoliopsida</taxon>
        <taxon>Liliopsida</taxon>
        <taxon>Poales</taxon>
        <taxon>Poaceae</taxon>
        <taxon>BOP clade</taxon>
        <taxon>Pooideae</taxon>
        <taxon>Stipodae</taxon>
        <taxon>Brachypodieae</taxon>
        <taxon>Brachypodium</taxon>
    </lineage>
</organism>
<evidence type="ECO:0008006" key="4">
    <source>
        <dbReference type="Google" id="ProtNLM"/>
    </source>
</evidence>
<accession>A0A2K2D1A2</accession>
<dbReference type="AlphaFoldDB" id="A0A2K2D1A2"/>
<dbReference type="EnsemblPlants" id="PNT68060">
    <property type="protein sequence ID" value="PNT68060"/>
    <property type="gene ID" value="BRADI_3g35383v3"/>
</dbReference>
<reference evidence="2" key="3">
    <citation type="submission" date="2018-08" db="UniProtKB">
        <authorList>
            <consortium name="EnsemblPlants"/>
        </authorList>
    </citation>
    <scope>IDENTIFICATION</scope>
    <source>
        <strain evidence="2">cv. Bd21</strain>
    </source>
</reference>
<dbReference type="Proteomes" id="UP000008810">
    <property type="component" value="Chromosome 3"/>
</dbReference>
<gene>
    <name evidence="1" type="ORF">BRADI_3g35383v3</name>
</gene>
<dbReference type="EMBL" id="CM000882">
    <property type="protein sequence ID" value="PNT68060.1"/>
    <property type="molecule type" value="Genomic_DNA"/>
</dbReference>
<dbReference type="Gramene" id="PNT68060">
    <property type="protein sequence ID" value="PNT68060"/>
    <property type="gene ID" value="BRADI_3g35383v3"/>
</dbReference>
<evidence type="ECO:0000313" key="3">
    <source>
        <dbReference type="Proteomes" id="UP000008810"/>
    </source>
</evidence>